<dbReference type="Gene3D" id="3.30.450.150">
    <property type="entry name" value="Haem-degrading domain"/>
    <property type="match status" value="1"/>
</dbReference>
<evidence type="ECO:0000313" key="3">
    <source>
        <dbReference type="Proteomes" id="UP001302429"/>
    </source>
</evidence>
<proteinExistence type="predicted"/>
<dbReference type="InterPro" id="IPR038084">
    <property type="entry name" value="PduO/GlcC-like_sf"/>
</dbReference>
<reference evidence="2 3" key="1">
    <citation type="submission" date="2023-10" db="EMBL/GenBank/DDBJ databases">
        <title>Complete genome sequence of a Sphingomonadaceae bacterium.</title>
        <authorList>
            <person name="Yan C."/>
        </authorList>
    </citation>
    <scope>NUCLEOTIDE SEQUENCE [LARGE SCALE GENOMIC DNA]</scope>
    <source>
        <strain evidence="2 3">SCSIO 66989</strain>
    </source>
</reference>
<keyword evidence="1" id="KW-0732">Signal</keyword>
<dbReference type="KEGG" id="acoa:RB602_00775"/>
<feature type="signal peptide" evidence="1">
    <location>
        <begin position="1"/>
        <end position="27"/>
    </location>
</feature>
<dbReference type="RefSeq" id="WP_317082060.1">
    <property type="nucleotide sequence ID" value="NZ_CP136594.1"/>
</dbReference>
<dbReference type="SUPFAM" id="SSF143744">
    <property type="entry name" value="GlcG-like"/>
    <property type="match status" value="1"/>
</dbReference>
<name>A0AA97I1G9_9SPHN</name>
<dbReference type="InterPro" id="IPR052517">
    <property type="entry name" value="GlcG_carb_metab_protein"/>
</dbReference>
<accession>A0AA97I1G9</accession>
<dbReference type="Pfam" id="PF03928">
    <property type="entry name" value="HbpS-like"/>
    <property type="match status" value="1"/>
</dbReference>
<evidence type="ECO:0000256" key="1">
    <source>
        <dbReference type="SAM" id="SignalP"/>
    </source>
</evidence>
<dbReference type="PANTHER" id="PTHR34309:SF10">
    <property type="entry name" value="SLR1406 PROTEIN"/>
    <property type="match status" value="1"/>
</dbReference>
<evidence type="ECO:0000313" key="2">
    <source>
        <dbReference type="EMBL" id="WOE75285.1"/>
    </source>
</evidence>
<sequence>MRLPSRFTARLMALSILVTGIATTASAQLMTERGIDAASAQTVLQGCFADAEAKQQRFSIIVVDSGGHLVAALRMQGARPGNTAFATEKAKAAALWGFATSRMERSAENLPGFADAPAVVTVAGGVPIYSADGKQILGAIGVSGGAPSADEACAKAGITAAGLQAERVR</sequence>
<keyword evidence="3" id="KW-1185">Reference proteome</keyword>
<dbReference type="Proteomes" id="UP001302429">
    <property type="component" value="Chromosome"/>
</dbReference>
<gene>
    <name evidence="2" type="ORF">RB602_00775</name>
</gene>
<dbReference type="PANTHER" id="PTHR34309">
    <property type="entry name" value="SLR1406 PROTEIN"/>
    <property type="match status" value="1"/>
</dbReference>
<feature type="chain" id="PRO_5041697232" evidence="1">
    <location>
        <begin position="28"/>
        <end position="169"/>
    </location>
</feature>
<organism evidence="2 3">
    <name type="scientific">Alterisphingorhabdus coralli</name>
    <dbReference type="NCBI Taxonomy" id="3071408"/>
    <lineage>
        <taxon>Bacteria</taxon>
        <taxon>Pseudomonadati</taxon>
        <taxon>Pseudomonadota</taxon>
        <taxon>Alphaproteobacteria</taxon>
        <taxon>Sphingomonadales</taxon>
        <taxon>Sphingomonadaceae</taxon>
        <taxon>Alterisphingorhabdus (ex Yan et al. 2024)</taxon>
    </lineage>
</organism>
<dbReference type="InterPro" id="IPR005624">
    <property type="entry name" value="PduO/GlcC-like"/>
</dbReference>
<protein>
    <submittedName>
        <fullName evidence="2">Heme-binding protein</fullName>
    </submittedName>
</protein>
<dbReference type="EMBL" id="CP136594">
    <property type="protein sequence ID" value="WOE75285.1"/>
    <property type="molecule type" value="Genomic_DNA"/>
</dbReference>
<dbReference type="AlphaFoldDB" id="A0AA97I1G9"/>